<reference evidence="2 3" key="1">
    <citation type="submission" date="2016-11" db="EMBL/GenBank/DDBJ databases">
        <authorList>
            <person name="Jaros S."/>
            <person name="Januszkiewicz K."/>
            <person name="Wedrychowicz H."/>
        </authorList>
    </citation>
    <scope>NUCLEOTIDE SEQUENCE [LARGE SCALE GENOMIC DNA]</scope>
    <source>
        <strain evidence="2 3">DSM 15929</strain>
    </source>
</reference>
<dbReference type="EMBL" id="FRAC01000012">
    <property type="protein sequence ID" value="SHK46391.1"/>
    <property type="molecule type" value="Genomic_DNA"/>
</dbReference>
<evidence type="ECO:0000259" key="1">
    <source>
        <dbReference type="Pfam" id="PF00561"/>
    </source>
</evidence>
<keyword evidence="2" id="KW-0378">Hydrolase</keyword>
<feature type="domain" description="AB hydrolase-1" evidence="1">
    <location>
        <begin position="45"/>
        <end position="154"/>
    </location>
</feature>
<dbReference type="SUPFAM" id="SSF53474">
    <property type="entry name" value="alpha/beta-Hydrolases"/>
    <property type="match status" value="1"/>
</dbReference>
<proteinExistence type="predicted"/>
<name>A0A1M6SNR9_9FIRM</name>
<dbReference type="Proteomes" id="UP000184386">
    <property type="component" value="Unassembled WGS sequence"/>
</dbReference>
<gene>
    <name evidence="2" type="ORF">SAMN02745136_02535</name>
</gene>
<dbReference type="PANTHER" id="PTHR43194">
    <property type="entry name" value="HYDROLASE ALPHA/BETA FOLD FAMILY"/>
    <property type="match status" value="1"/>
</dbReference>
<dbReference type="PANTHER" id="PTHR43194:SF2">
    <property type="entry name" value="PEROXISOMAL MEMBRANE PROTEIN LPX1"/>
    <property type="match status" value="1"/>
</dbReference>
<dbReference type="RefSeq" id="WP_073276437.1">
    <property type="nucleotide sequence ID" value="NZ_FRAC01000012.1"/>
</dbReference>
<protein>
    <submittedName>
        <fullName evidence="2">Alpha/beta hydrolase fold</fullName>
    </submittedName>
</protein>
<evidence type="ECO:0000313" key="3">
    <source>
        <dbReference type="Proteomes" id="UP000184386"/>
    </source>
</evidence>
<dbReference type="STRING" id="1121322.SAMN02745136_02535"/>
<accession>A0A1M6SNR9</accession>
<dbReference type="GO" id="GO:0016787">
    <property type="term" value="F:hydrolase activity"/>
    <property type="evidence" value="ECO:0007669"/>
    <property type="project" value="UniProtKB-KW"/>
</dbReference>
<dbReference type="OrthoDB" id="9806902at2"/>
<dbReference type="Gene3D" id="3.40.50.1820">
    <property type="entry name" value="alpha/beta hydrolase"/>
    <property type="match status" value="1"/>
</dbReference>
<dbReference type="InterPro" id="IPR029058">
    <property type="entry name" value="AB_hydrolase_fold"/>
</dbReference>
<keyword evidence="3" id="KW-1185">Reference proteome</keyword>
<organism evidence="2 3">
    <name type="scientific">Anaerocolumna jejuensis DSM 15929</name>
    <dbReference type="NCBI Taxonomy" id="1121322"/>
    <lineage>
        <taxon>Bacteria</taxon>
        <taxon>Bacillati</taxon>
        <taxon>Bacillota</taxon>
        <taxon>Clostridia</taxon>
        <taxon>Lachnospirales</taxon>
        <taxon>Lachnospiraceae</taxon>
        <taxon>Anaerocolumna</taxon>
    </lineage>
</organism>
<dbReference type="InterPro" id="IPR000073">
    <property type="entry name" value="AB_hydrolase_1"/>
</dbReference>
<dbReference type="AlphaFoldDB" id="A0A1M6SNR9"/>
<dbReference type="Pfam" id="PF00561">
    <property type="entry name" value="Abhydrolase_1"/>
    <property type="match status" value="1"/>
</dbReference>
<sequence length="280" mass="31689">MKDYTKTLPEHIEKYLGENDLFLEIYSNTEDYGSGGKIQNSRKKPPLLFIHGAYTGSWMWSKYIPYFLEDGWRCYAMNLRSHYKSRVMDLTRVSFEDYLEDIRVVLAECGEPPVIIGFSMGGILCQKIAETERISGMVLIDSSVCSQVNKMVPYERPAEVFSGNIVPAPCRNENSSTDESLEDIEFERKYLAMEAGKAFCECCIPLGASGGISVDSSLITCPGLVIRTMNNGEEEKRLRAEGEYFHAEYTGIIESTHTGLLIGQRYQEGAGRILKWLEKF</sequence>
<evidence type="ECO:0000313" key="2">
    <source>
        <dbReference type="EMBL" id="SHK46391.1"/>
    </source>
</evidence>
<dbReference type="InterPro" id="IPR050228">
    <property type="entry name" value="Carboxylesterase_BioH"/>
</dbReference>